<evidence type="ECO:0000313" key="9">
    <source>
        <dbReference type="Proteomes" id="UP000192738"/>
    </source>
</evidence>
<evidence type="ECO:0000259" key="7">
    <source>
        <dbReference type="PROSITE" id="PS51085"/>
    </source>
</evidence>
<dbReference type="InterPro" id="IPR051452">
    <property type="entry name" value="Diverse_Oxidoreductases"/>
</dbReference>
<evidence type="ECO:0000256" key="3">
    <source>
        <dbReference type="ARBA" id="ARBA00023002"/>
    </source>
</evidence>
<dbReference type="InterPro" id="IPR006058">
    <property type="entry name" value="2Fe2S_fd_BS"/>
</dbReference>
<proteinExistence type="predicted"/>
<dbReference type="Gene3D" id="1.10.150.120">
    <property type="entry name" value="[2Fe-2S]-binding domain"/>
    <property type="match status" value="1"/>
</dbReference>
<comment type="pathway">
    <text evidence="6">Alkaloid degradation; nicotine degradation.</text>
</comment>
<dbReference type="Gene3D" id="3.10.20.30">
    <property type="match status" value="1"/>
</dbReference>
<dbReference type="PANTHER" id="PTHR44379:SF8">
    <property type="entry name" value="XANTHINE DEHYDROGENASE IRON-SULFUR-BINDING SUBUNIT XDHC-RELATED"/>
    <property type="match status" value="1"/>
</dbReference>
<dbReference type="InterPro" id="IPR012675">
    <property type="entry name" value="Beta-grasp_dom_sf"/>
</dbReference>
<dbReference type="Pfam" id="PF01799">
    <property type="entry name" value="Fer2_2"/>
    <property type="match status" value="1"/>
</dbReference>
<evidence type="ECO:0000256" key="2">
    <source>
        <dbReference type="ARBA" id="ARBA00022723"/>
    </source>
</evidence>
<dbReference type="RefSeq" id="WP_084575997.1">
    <property type="nucleotide sequence ID" value="NZ_CP155572.1"/>
</dbReference>
<dbReference type="InterPro" id="IPR036884">
    <property type="entry name" value="2Fe-2S-bd_dom_sf"/>
</dbReference>
<reference evidence="8 9" key="1">
    <citation type="submission" date="2017-04" db="EMBL/GenBank/DDBJ databases">
        <authorList>
            <person name="Afonso C.L."/>
            <person name="Miller P.J."/>
            <person name="Scott M.A."/>
            <person name="Spackman E."/>
            <person name="Goraichik I."/>
            <person name="Dimitrov K.M."/>
            <person name="Suarez D.L."/>
            <person name="Swayne D.E."/>
        </authorList>
    </citation>
    <scope>NUCLEOTIDE SEQUENCE [LARGE SCALE GENOMIC DNA]</scope>
    <source>
        <strain evidence="8 9">DSM 5090</strain>
    </source>
</reference>
<dbReference type="FunFam" id="1.10.150.120:FF:000003">
    <property type="entry name" value="Carbon monoxide dehydrogenase, small subunit"/>
    <property type="match status" value="1"/>
</dbReference>
<dbReference type="InterPro" id="IPR001041">
    <property type="entry name" value="2Fe-2S_ferredoxin-type"/>
</dbReference>
<dbReference type="PROSITE" id="PS00197">
    <property type="entry name" value="2FE2S_FER_1"/>
    <property type="match status" value="1"/>
</dbReference>
<keyword evidence="1" id="KW-0001">2Fe-2S</keyword>
<dbReference type="FunFam" id="3.10.20.30:FF:000020">
    <property type="entry name" value="Xanthine dehydrogenase iron-sulfur subunit"/>
    <property type="match status" value="1"/>
</dbReference>
<evidence type="ECO:0000256" key="4">
    <source>
        <dbReference type="ARBA" id="ARBA00023004"/>
    </source>
</evidence>
<organism evidence="8 9">
    <name type="scientific">Sporomusa malonica</name>
    <dbReference type="NCBI Taxonomy" id="112901"/>
    <lineage>
        <taxon>Bacteria</taxon>
        <taxon>Bacillati</taxon>
        <taxon>Bacillota</taxon>
        <taxon>Negativicutes</taxon>
        <taxon>Selenomonadales</taxon>
        <taxon>Sporomusaceae</taxon>
        <taxon>Sporomusa</taxon>
    </lineage>
</organism>
<accession>A0A1W2C2L5</accession>
<evidence type="ECO:0000256" key="6">
    <source>
        <dbReference type="ARBA" id="ARBA00060707"/>
    </source>
</evidence>
<dbReference type="GO" id="GO:0051537">
    <property type="term" value="F:2 iron, 2 sulfur cluster binding"/>
    <property type="evidence" value="ECO:0007669"/>
    <property type="project" value="UniProtKB-KW"/>
</dbReference>
<dbReference type="SUPFAM" id="SSF47741">
    <property type="entry name" value="CO dehydrogenase ISP C-domain like"/>
    <property type="match status" value="1"/>
</dbReference>
<evidence type="ECO:0000256" key="1">
    <source>
        <dbReference type="ARBA" id="ARBA00022714"/>
    </source>
</evidence>
<evidence type="ECO:0000313" key="8">
    <source>
        <dbReference type="EMBL" id="SMC79475.1"/>
    </source>
</evidence>
<dbReference type="Pfam" id="PF00111">
    <property type="entry name" value="Fer2"/>
    <property type="match status" value="1"/>
</dbReference>
<evidence type="ECO:0000256" key="5">
    <source>
        <dbReference type="ARBA" id="ARBA00023014"/>
    </source>
</evidence>
<keyword evidence="9" id="KW-1185">Reference proteome</keyword>
<keyword evidence="2" id="KW-0479">Metal-binding</keyword>
<dbReference type="PROSITE" id="PS51085">
    <property type="entry name" value="2FE2S_FER_2"/>
    <property type="match status" value="1"/>
</dbReference>
<feature type="domain" description="2Fe-2S ferredoxin-type" evidence="7">
    <location>
        <begin position="1"/>
        <end position="77"/>
    </location>
</feature>
<dbReference type="Proteomes" id="UP000192738">
    <property type="component" value="Unassembled WGS sequence"/>
</dbReference>
<dbReference type="InterPro" id="IPR002888">
    <property type="entry name" value="2Fe-2S-bd"/>
</dbReference>
<dbReference type="EMBL" id="FWXI01000009">
    <property type="protein sequence ID" value="SMC79475.1"/>
    <property type="molecule type" value="Genomic_DNA"/>
</dbReference>
<name>A0A1W2C2L5_9FIRM</name>
<dbReference type="InterPro" id="IPR036010">
    <property type="entry name" value="2Fe-2S_ferredoxin-like_sf"/>
</dbReference>
<keyword evidence="5" id="KW-0411">Iron-sulfur</keyword>
<dbReference type="GO" id="GO:0016491">
    <property type="term" value="F:oxidoreductase activity"/>
    <property type="evidence" value="ECO:0007669"/>
    <property type="project" value="UniProtKB-KW"/>
</dbReference>
<dbReference type="PANTHER" id="PTHR44379">
    <property type="entry name" value="OXIDOREDUCTASE WITH IRON-SULFUR SUBUNIT"/>
    <property type="match status" value="1"/>
</dbReference>
<keyword evidence="3" id="KW-0560">Oxidoreductase</keyword>
<dbReference type="SUPFAM" id="SSF54292">
    <property type="entry name" value="2Fe-2S ferredoxin-like"/>
    <property type="match status" value="1"/>
</dbReference>
<gene>
    <name evidence="8" type="ORF">SAMN04488500_10993</name>
</gene>
<dbReference type="OrthoDB" id="9796880at2"/>
<sequence length="158" mass="16854">MLINLTVNGKHHTLEIEPQERLLDLLRLKLKLAGAKEGCGEGECGACTVIMNGEAVNACMVLAYQARNAEILTIEGLAPHGELDIVQQAFVDNGAVQCGYCTPGMIMSTKALLLKNANPAETEIREALAGNLCRCTGYVNIIKAVKMAADTLNGGQNR</sequence>
<keyword evidence="4" id="KW-0408">Iron</keyword>
<dbReference type="STRING" id="112901.SAMN04488500_10993"/>
<dbReference type="AlphaFoldDB" id="A0A1W2C2L5"/>
<protein>
    <submittedName>
        <fullName evidence="8">Purine hydroxylase delta subunit apoprotein</fullName>
    </submittedName>
</protein>
<dbReference type="GO" id="GO:0046872">
    <property type="term" value="F:metal ion binding"/>
    <property type="evidence" value="ECO:0007669"/>
    <property type="project" value="UniProtKB-KW"/>
</dbReference>